<dbReference type="Pfam" id="PF25597">
    <property type="entry name" value="SH3_retrovirus"/>
    <property type="match status" value="1"/>
</dbReference>
<organism evidence="2">
    <name type="scientific">Sesamum radiatum</name>
    <name type="common">Black benniseed</name>
    <dbReference type="NCBI Taxonomy" id="300843"/>
    <lineage>
        <taxon>Eukaryota</taxon>
        <taxon>Viridiplantae</taxon>
        <taxon>Streptophyta</taxon>
        <taxon>Embryophyta</taxon>
        <taxon>Tracheophyta</taxon>
        <taxon>Spermatophyta</taxon>
        <taxon>Magnoliopsida</taxon>
        <taxon>eudicotyledons</taxon>
        <taxon>Gunneridae</taxon>
        <taxon>Pentapetalae</taxon>
        <taxon>asterids</taxon>
        <taxon>lamiids</taxon>
        <taxon>Lamiales</taxon>
        <taxon>Pedaliaceae</taxon>
        <taxon>Sesamum</taxon>
    </lineage>
</organism>
<comment type="caution">
    <text evidence="2">The sequence shown here is derived from an EMBL/GenBank/DDBJ whole genome shotgun (WGS) entry which is preliminary data.</text>
</comment>
<dbReference type="EMBL" id="JACGWJ010000012">
    <property type="protein sequence ID" value="KAL0386306.1"/>
    <property type="molecule type" value="Genomic_DNA"/>
</dbReference>
<name>A0AAW2S3L6_SESRA</name>
<dbReference type="PANTHER" id="PTHR42648:SF27">
    <property type="entry name" value="RNA-DIRECTED DNA POLYMERASE"/>
    <property type="match status" value="1"/>
</dbReference>
<sequence>MARSMMAQANLPMSFWGDAILTVPFILNRVPSKSIPVIPYELWHGKKPNLEGLCPWGSVGFVHSTSHKYRKLGPRANKLIFIRYCEHSKGYVMYGEHPDKGMTEIESRV</sequence>
<reference evidence="2" key="2">
    <citation type="journal article" date="2024" name="Plant">
        <title>Genomic evolution and insights into agronomic trait innovations of Sesamum species.</title>
        <authorList>
            <person name="Miao H."/>
            <person name="Wang L."/>
            <person name="Qu L."/>
            <person name="Liu H."/>
            <person name="Sun Y."/>
            <person name="Le M."/>
            <person name="Wang Q."/>
            <person name="Wei S."/>
            <person name="Zheng Y."/>
            <person name="Lin W."/>
            <person name="Duan Y."/>
            <person name="Cao H."/>
            <person name="Xiong S."/>
            <person name="Wang X."/>
            <person name="Wei L."/>
            <person name="Li C."/>
            <person name="Ma Q."/>
            <person name="Ju M."/>
            <person name="Zhao R."/>
            <person name="Li G."/>
            <person name="Mu C."/>
            <person name="Tian Q."/>
            <person name="Mei H."/>
            <person name="Zhang T."/>
            <person name="Gao T."/>
            <person name="Zhang H."/>
        </authorList>
    </citation>
    <scope>NUCLEOTIDE SEQUENCE</scope>
    <source>
        <strain evidence="2">G02</strain>
    </source>
</reference>
<dbReference type="PANTHER" id="PTHR42648">
    <property type="entry name" value="TRANSPOSASE, PUTATIVE-RELATED"/>
    <property type="match status" value="1"/>
</dbReference>
<evidence type="ECO:0000313" key="2">
    <source>
        <dbReference type="EMBL" id="KAL0386306.1"/>
    </source>
</evidence>
<dbReference type="InterPro" id="IPR039537">
    <property type="entry name" value="Retrotran_Ty1/copia-like"/>
</dbReference>
<proteinExistence type="predicted"/>
<feature type="domain" description="Retroviral polymerase SH3-like" evidence="1">
    <location>
        <begin position="59"/>
        <end position="103"/>
    </location>
</feature>
<evidence type="ECO:0000259" key="1">
    <source>
        <dbReference type="Pfam" id="PF25597"/>
    </source>
</evidence>
<dbReference type="AlphaFoldDB" id="A0AAW2S3L6"/>
<protein>
    <submittedName>
        <fullName evidence="2">Copia protein</fullName>
    </submittedName>
</protein>
<dbReference type="InterPro" id="IPR036397">
    <property type="entry name" value="RNaseH_sf"/>
</dbReference>
<dbReference type="GO" id="GO:0003676">
    <property type="term" value="F:nucleic acid binding"/>
    <property type="evidence" value="ECO:0007669"/>
    <property type="project" value="InterPro"/>
</dbReference>
<accession>A0AAW2S3L6</accession>
<gene>
    <name evidence="2" type="ORF">Sradi_3024900</name>
</gene>
<reference evidence="2" key="1">
    <citation type="submission" date="2020-06" db="EMBL/GenBank/DDBJ databases">
        <authorList>
            <person name="Li T."/>
            <person name="Hu X."/>
            <person name="Zhang T."/>
            <person name="Song X."/>
            <person name="Zhang H."/>
            <person name="Dai N."/>
            <person name="Sheng W."/>
            <person name="Hou X."/>
            <person name="Wei L."/>
        </authorList>
    </citation>
    <scope>NUCLEOTIDE SEQUENCE</scope>
    <source>
        <strain evidence="2">G02</strain>
        <tissue evidence="2">Leaf</tissue>
    </source>
</reference>
<dbReference type="InterPro" id="IPR057670">
    <property type="entry name" value="SH3_retrovirus"/>
</dbReference>
<dbReference type="Gene3D" id="3.30.420.10">
    <property type="entry name" value="Ribonuclease H-like superfamily/Ribonuclease H"/>
    <property type="match status" value="1"/>
</dbReference>